<accession>A0A8D5ZHQ9</accession>
<dbReference type="EMBL" id="AP024597">
    <property type="protein sequence ID" value="BCU68926.1"/>
    <property type="molecule type" value="Genomic_DNA"/>
</dbReference>
<evidence type="ECO:0000259" key="1">
    <source>
        <dbReference type="Pfam" id="PF13360"/>
    </source>
</evidence>
<dbReference type="KEGG" id="csty:KN1_02230"/>
<evidence type="ECO:0000313" key="3">
    <source>
        <dbReference type="Proteomes" id="UP000825123"/>
    </source>
</evidence>
<organism evidence="2 3">
    <name type="scientific">Stygiolobus caldivivus</name>
    <dbReference type="NCBI Taxonomy" id="2824673"/>
    <lineage>
        <taxon>Archaea</taxon>
        <taxon>Thermoproteota</taxon>
        <taxon>Thermoprotei</taxon>
        <taxon>Sulfolobales</taxon>
        <taxon>Sulfolobaceae</taxon>
        <taxon>Stygiolobus</taxon>
    </lineage>
</organism>
<dbReference type="RefSeq" id="WP_221288890.1">
    <property type="nucleotide sequence ID" value="NZ_AP024597.1"/>
</dbReference>
<evidence type="ECO:0000313" key="2">
    <source>
        <dbReference type="EMBL" id="BCU68926.1"/>
    </source>
</evidence>
<feature type="domain" description="Pyrrolo-quinoline quinone repeat" evidence="1">
    <location>
        <begin position="259"/>
        <end position="360"/>
    </location>
</feature>
<dbReference type="InterPro" id="IPR011047">
    <property type="entry name" value="Quinoprotein_ADH-like_sf"/>
</dbReference>
<dbReference type="AlphaFoldDB" id="A0A8D5ZHQ9"/>
<dbReference type="PANTHER" id="PTHR34512">
    <property type="entry name" value="CELL SURFACE PROTEIN"/>
    <property type="match status" value="1"/>
</dbReference>
<dbReference type="SUPFAM" id="SSF50998">
    <property type="entry name" value="Quinoprotein alcohol dehydrogenase-like"/>
    <property type="match status" value="2"/>
</dbReference>
<keyword evidence="3" id="KW-1185">Reference proteome</keyword>
<dbReference type="Gene3D" id="2.130.10.10">
    <property type="entry name" value="YVTN repeat-like/Quinoprotein amine dehydrogenase"/>
    <property type="match status" value="1"/>
</dbReference>
<dbReference type="PANTHER" id="PTHR34512:SF30">
    <property type="entry name" value="OUTER MEMBRANE PROTEIN ASSEMBLY FACTOR BAMB"/>
    <property type="match status" value="1"/>
</dbReference>
<dbReference type="InterPro" id="IPR002372">
    <property type="entry name" value="PQQ_rpt_dom"/>
</dbReference>
<protein>
    <recommendedName>
        <fullName evidence="1">Pyrrolo-quinoline quinone repeat domain-containing protein</fullName>
    </recommendedName>
</protein>
<reference evidence="2 3" key="1">
    <citation type="submission" date="2021-04" db="EMBL/GenBank/DDBJ databases">
        <title>Complete genome sequence of Stygiolobus sp. KN-1.</title>
        <authorList>
            <person name="Nakamura K."/>
            <person name="Sakai H."/>
            <person name="Kurosawa N."/>
        </authorList>
    </citation>
    <scope>NUCLEOTIDE SEQUENCE [LARGE SCALE GENOMIC DNA]</scope>
    <source>
        <strain evidence="2 3">KN-1</strain>
    </source>
</reference>
<sequence length="425" mass="45732">MNLTLWTHNVNSLGKGWAAAYRQTVGCAVGPSEANGIVFVASNSGPVYAINVYTGKIIFKLPLPSTLSMWMPLVYHGILYLGLGGAMFNYQQGLLNAYGGGHRGQYTGVSGLLALNATTGKPLWFILTKSQAMPTRIIVNNKLVFDDGDGNIYGVNPFNGKVLWKFSYNGSGNMASLDYYNGIVIAGFSEAYPVNTSAIVGVYIKNGSLAWIIKLPFAVTSSVGDAVPGVYNGYLVDGFLGYGSGHGPYLSDIKAREVLLIANASTGKILVLENVTNKTVHPSDTNNGYNPLVINSTIYLPTITGTVEAFNLQGKLLWSSPQISNTVIQSAPLLYKNFLIVTTGPNIVVLNASGGKVINVYHTPFIIRQQPVIVGQTVIETTSTDWVFAIPLVDLLHETEVPPLGVAKLYPNMLLRLHIRVTVKA</sequence>
<dbReference type="Proteomes" id="UP000825123">
    <property type="component" value="Chromosome"/>
</dbReference>
<proteinExistence type="predicted"/>
<feature type="domain" description="Pyrrolo-quinoline quinone repeat" evidence="1">
    <location>
        <begin position="97"/>
        <end position="219"/>
    </location>
</feature>
<dbReference type="InterPro" id="IPR018391">
    <property type="entry name" value="PQQ_b-propeller_rpt"/>
</dbReference>
<dbReference type="GeneID" id="66161973"/>
<gene>
    <name evidence="2" type="ORF">KN1_02230</name>
</gene>
<dbReference type="InterPro" id="IPR015943">
    <property type="entry name" value="WD40/YVTN_repeat-like_dom_sf"/>
</dbReference>
<dbReference type="Pfam" id="PF13360">
    <property type="entry name" value="PQQ_2"/>
    <property type="match status" value="2"/>
</dbReference>
<dbReference type="SMART" id="SM00564">
    <property type="entry name" value="PQQ"/>
    <property type="match status" value="3"/>
</dbReference>
<name>A0A8D5ZHQ9_9CREN</name>
<dbReference type="Gene3D" id="2.40.128.630">
    <property type="match status" value="1"/>
</dbReference>